<dbReference type="EMBL" id="CAMGYJ010000007">
    <property type="protein sequence ID" value="CAI0445052.1"/>
    <property type="molecule type" value="Genomic_DNA"/>
</dbReference>
<gene>
    <name evidence="1" type="ORF">LITE_LOCUS28387</name>
</gene>
<reference evidence="1" key="1">
    <citation type="submission" date="2022-08" db="EMBL/GenBank/DDBJ databases">
        <authorList>
            <person name="Gutierrez-Valencia J."/>
        </authorList>
    </citation>
    <scope>NUCLEOTIDE SEQUENCE</scope>
</reference>
<dbReference type="PANTHER" id="PTHR36380:SF1">
    <property type="entry name" value="OS01G0755100 PROTEIN"/>
    <property type="match status" value="1"/>
</dbReference>
<dbReference type="PANTHER" id="PTHR36380">
    <property type="entry name" value="BNAA03G58330D PROTEIN"/>
    <property type="match status" value="1"/>
</dbReference>
<accession>A0AAV0MFM8</accession>
<protein>
    <submittedName>
        <fullName evidence="1">Uncharacterized protein</fullName>
    </submittedName>
</protein>
<keyword evidence="2" id="KW-1185">Reference proteome</keyword>
<organism evidence="1 2">
    <name type="scientific">Linum tenue</name>
    <dbReference type="NCBI Taxonomy" id="586396"/>
    <lineage>
        <taxon>Eukaryota</taxon>
        <taxon>Viridiplantae</taxon>
        <taxon>Streptophyta</taxon>
        <taxon>Embryophyta</taxon>
        <taxon>Tracheophyta</taxon>
        <taxon>Spermatophyta</taxon>
        <taxon>Magnoliopsida</taxon>
        <taxon>eudicotyledons</taxon>
        <taxon>Gunneridae</taxon>
        <taxon>Pentapetalae</taxon>
        <taxon>rosids</taxon>
        <taxon>fabids</taxon>
        <taxon>Malpighiales</taxon>
        <taxon>Linaceae</taxon>
        <taxon>Linum</taxon>
    </lineage>
</organism>
<comment type="caution">
    <text evidence="1">The sequence shown here is derived from an EMBL/GenBank/DDBJ whole genome shotgun (WGS) entry which is preliminary data.</text>
</comment>
<dbReference type="InterPro" id="IPR038777">
    <property type="entry name" value="At4g18490-like"/>
</dbReference>
<evidence type="ECO:0000313" key="1">
    <source>
        <dbReference type="EMBL" id="CAI0445052.1"/>
    </source>
</evidence>
<sequence>MAEQKKEAGGKEKKSFLYDEIGNYFLGSWTKMAVDDTMDFNIETVPKGDIKRRHSTLGTWTSILIWMEILPSYNPSRWTCQTLISQAPNMFLNRSKKWIEDPLVDSRKEN</sequence>
<dbReference type="AlphaFoldDB" id="A0AAV0MFM8"/>
<dbReference type="Proteomes" id="UP001154282">
    <property type="component" value="Unassembled WGS sequence"/>
</dbReference>
<evidence type="ECO:0000313" key="2">
    <source>
        <dbReference type="Proteomes" id="UP001154282"/>
    </source>
</evidence>
<proteinExistence type="predicted"/>
<name>A0AAV0MFM8_9ROSI</name>